<dbReference type="Pfam" id="PF08914">
    <property type="entry name" value="Myb_Rap1"/>
    <property type="match status" value="2"/>
</dbReference>
<dbReference type="InterPro" id="IPR009057">
    <property type="entry name" value="Homeodomain-like_sf"/>
</dbReference>
<feature type="compositionally biased region" description="Polar residues" evidence="9">
    <location>
        <begin position="297"/>
        <end position="307"/>
    </location>
</feature>
<dbReference type="InterPro" id="IPR039595">
    <property type="entry name" value="TE2IP/Rap1"/>
</dbReference>
<feature type="compositionally biased region" description="Acidic residues" evidence="9">
    <location>
        <begin position="486"/>
        <end position="501"/>
    </location>
</feature>
<name>A0A9W8N5H4_9PEZI</name>
<dbReference type="GO" id="GO:0070187">
    <property type="term" value="C:shelterin complex"/>
    <property type="evidence" value="ECO:0007669"/>
    <property type="project" value="TreeGrafter"/>
</dbReference>
<sequence>MSAPGITYSGVLAEKEGNNSVDGCAGVFRGLKLWVSARVPNRKACVDTIERNGGTVVLKESSADMFICDQTKQPVPGSYSYQLIPDAVKEGSLDMKDNYLCDTLVASSRIPAKPVTNNKLTRVAYTKEDDEVLTKFVLEMEREGKSTSGNDIYKEFASKASLDTPNFLSSPWLTLRYLPRSTAVDGEQPPKPSRTAEASSPDVATRRSSVARSRARFTAEEDDIILETIRHAIENHEPWAGFPPYQRLASEFPQRTYQSWRERALNHVARVHNDKITQWEFEAGFSPSDKEDPPLNNDEQTPPTVENKSAVPIQPNEDAPMQDGLPEETVTQQSGDIDVNQQEDQDTTSPPIYKAGSPKIAVTKSPKNSTFDDSASPAMPSVPLSTEGVTTEGQFYRDYNMFLDNLGITERRIPTIRGKAITLWSLWQSIRSKRVDISELDWQQIAEDLGFDWVLMESVPEELRQCYEEYLEPFAEIMKSFNNFSDDGESTDEEPIEEDADVETEALLPSSPPVLPSLKRSLPAARSAFILQTSPKRRRIDRNQEIPSTPENEKGTWNLGSSVDLRSTPTRSRLGQQTPRRKRRLEPETQDFAFAHDTQAYTHDEALDNPGYDSDMDATPSQQLRLESDGISPHIRPSEPTLVSPRQEIVQTTPTPRRRIRRRETPHFPFPAKQAQPKRRTLPSSFTSKPPASPGTLHNGQPSSAPVPETEPHRRRSPPQETPDDIIDRFVSLGYGKDIVLRSLKATSWIIGNAGQVMEMLKQGEPLPQRTTGVWTQRDDDSLALVYSPTPPTSAKEERKREKEIKRLRAKHGEEQIALRKQYLLDEVLE</sequence>
<dbReference type="GO" id="GO:0010833">
    <property type="term" value="P:telomere maintenance via telomere lengthening"/>
    <property type="evidence" value="ECO:0007669"/>
    <property type="project" value="UniProtKB-UniRule"/>
</dbReference>
<dbReference type="GO" id="GO:0031848">
    <property type="term" value="P:protection from non-homologous end joining at telomere"/>
    <property type="evidence" value="ECO:0007669"/>
    <property type="project" value="TreeGrafter"/>
</dbReference>
<evidence type="ECO:0000256" key="9">
    <source>
        <dbReference type="SAM" id="MobiDB-lite"/>
    </source>
</evidence>
<gene>
    <name evidence="11" type="ORF">NPX13_g10059</name>
</gene>
<dbReference type="SMART" id="SM01014">
    <property type="entry name" value="ARID"/>
    <property type="match status" value="1"/>
</dbReference>
<comment type="caution">
    <text evidence="11">The sequence shown here is derived from an EMBL/GenBank/DDBJ whole genome shotgun (WGS) entry which is preliminary data.</text>
</comment>
<keyword evidence="12" id="KW-1185">Reference proteome</keyword>
<dbReference type="InterPro" id="IPR015010">
    <property type="entry name" value="TERF2IP_Myb"/>
</dbReference>
<dbReference type="PANTHER" id="PTHR16466:SF6">
    <property type="entry name" value="TELOMERIC REPEAT-BINDING FACTOR 2-INTERACTING PROTEIN 1"/>
    <property type="match status" value="1"/>
</dbReference>
<keyword evidence="7 8" id="KW-0539">Nucleus</keyword>
<feature type="region of interest" description="Disordered" evidence="9">
    <location>
        <begin position="482"/>
        <end position="501"/>
    </location>
</feature>
<evidence type="ECO:0000256" key="3">
    <source>
        <dbReference type="ARBA" id="ARBA00022895"/>
    </source>
</evidence>
<feature type="compositionally biased region" description="Polar residues" evidence="9">
    <location>
        <begin position="682"/>
        <end position="704"/>
    </location>
</feature>
<organism evidence="11 12">
    <name type="scientific">Xylaria arbuscula</name>
    <dbReference type="NCBI Taxonomy" id="114810"/>
    <lineage>
        <taxon>Eukaryota</taxon>
        <taxon>Fungi</taxon>
        <taxon>Dikarya</taxon>
        <taxon>Ascomycota</taxon>
        <taxon>Pezizomycotina</taxon>
        <taxon>Sordariomycetes</taxon>
        <taxon>Xylariomycetidae</taxon>
        <taxon>Xylariales</taxon>
        <taxon>Xylariaceae</taxon>
        <taxon>Xylaria</taxon>
    </lineage>
</organism>
<evidence type="ECO:0000313" key="11">
    <source>
        <dbReference type="EMBL" id="KAJ3556796.1"/>
    </source>
</evidence>
<dbReference type="Gene3D" id="1.10.10.60">
    <property type="entry name" value="Homeodomain-like"/>
    <property type="match status" value="2"/>
</dbReference>
<dbReference type="Proteomes" id="UP001148614">
    <property type="component" value="Unassembled WGS sequence"/>
</dbReference>
<dbReference type="EMBL" id="JANPWZ010002691">
    <property type="protein sequence ID" value="KAJ3556796.1"/>
    <property type="molecule type" value="Genomic_DNA"/>
</dbReference>
<keyword evidence="4" id="KW-0805">Transcription regulation</keyword>
<keyword evidence="2 8" id="KW-0158">Chromosome</keyword>
<proteinExistence type="inferred from homology"/>
<dbReference type="CDD" id="cd16100">
    <property type="entry name" value="ARID"/>
    <property type="match status" value="1"/>
</dbReference>
<evidence type="ECO:0000256" key="5">
    <source>
        <dbReference type="ARBA" id="ARBA00023159"/>
    </source>
</evidence>
<feature type="compositionally biased region" description="Polar residues" evidence="9">
    <location>
        <begin position="558"/>
        <end position="578"/>
    </location>
</feature>
<feature type="region of interest" description="Disordered" evidence="9">
    <location>
        <begin position="182"/>
        <end position="214"/>
    </location>
</feature>
<evidence type="ECO:0000256" key="6">
    <source>
        <dbReference type="ARBA" id="ARBA00023163"/>
    </source>
</evidence>
<keyword evidence="6" id="KW-0804">Transcription</keyword>
<feature type="domain" description="ARID" evidence="10">
    <location>
        <begin position="389"/>
        <end position="479"/>
    </location>
</feature>
<keyword evidence="3 8" id="KW-0779">Telomere</keyword>
<dbReference type="Gene3D" id="1.10.150.60">
    <property type="entry name" value="ARID DNA-binding domain"/>
    <property type="match status" value="1"/>
</dbReference>
<feature type="region of interest" description="Disordered" evidence="9">
    <location>
        <begin position="533"/>
        <end position="726"/>
    </location>
</feature>
<accession>A0A9W8N5H4</accession>
<evidence type="ECO:0000256" key="1">
    <source>
        <dbReference type="ARBA" id="ARBA00010467"/>
    </source>
</evidence>
<evidence type="ECO:0000256" key="2">
    <source>
        <dbReference type="ARBA" id="ARBA00022454"/>
    </source>
</evidence>
<evidence type="ECO:0000256" key="8">
    <source>
        <dbReference type="RuleBase" id="RU367107"/>
    </source>
</evidence>
<dbReference type="SUPFAM" id="SSF46774">
    <property type="entry name" value="ARID-like"/>
    <property type="match status" value="1"/>
</dbReference>
<dbReference type="SMART" id="SM00501">
    <property type="entry name" value="BRIGHT"/>
    <property type="match status" value="1"/>
</dbReference>
<comment type="subunit">
    <text evidence="8">Homodimer.</text>
</comment>
<dbReference type="InterPro" id="IPR038104">
    <property type="entry name" value="Rap1_C_sf"/>
</dbReference>
<evidence type="ECO:0000256" key="7">
    <source>
        <dbReference type="ARBA" id="ARBA00023242"/>
    </source>
</evidence>
<protein>
    <recommendedName>
        <fullName evidence="8">DNA-binding protein RAP1</fullName>
    </recommendedName>
</protein>
<reference evidence="11" key="1">
    <citation type="submission" date="2022-07" db="EMBL/GenBank/DDBJ databases">
        <title>Genome Sequence of Xylaria arbuscula.</title>
        <authorList>
            <person name="Buettner E."/>
        </authorList>
    </citation>
    <scope>NUCLEOTIDE SEQUENCE</scope>
    <source>
        <strain evidence="11">VT107</strain>
    </source>
</reference>
<dbReference type="CDD" id="cd11655">
    <property type="entry name" value="rap1_myb-like"/>
    <property type="match status" value="2"/>
</dbReference>
<comment type="function">
    <text evidence="8">Involved in the regulation of telomere length, clustering and has a specific role in telomere position effect (TPE).</text>
</comment>
<dbReference type="Pfam" id="PF11626">
    <property type="entry name" value="Rap1_C"/>
    <property type="match status" value="1"/>
</dbReference>
<dbReference type="AlphaFoldDB" id="A0A9W8N5H4"/>
<dbReference type="SUPFAM" id="SSF46689">
    <property type="entry name" value="Homeodomain-like"/>
    <property type="match status" value="2"/>
</dbReference>
<comment type="subcellular location">
    <subcellularLocation>
        <location evidence="8">Nucleus</location>
    </subcellularLocation>
    <subcellularLocation>
        <location evidence="8">Chromosome</location>
        <location evidence="8">Telomere</location>
    </subcellularLocation>
</comment>
<dbReference type="PANTHER" id="PTHR16466">
    <property type="entry name" value="TELOMERE REPEAT-BINDING FACTOR 2-INTERACTING PROTEIN 1"/>
    <property type="match status" value="1"/>
</dbReference>
<dbReference type="InterPro" id="IPR021661">
    <property type="entry name" value="Rap1_C"/>
</dbReference>
<feature type="compositionally biased region" description="Polar residues" evidence="9">
    <location>
        <begin position="329"/>
        <end position="340"/>
    </location>
</feature>
<dbReference type="GO" id="GO:0042162">
    <property type="term" value="F:telomeric DNA binding"/>
    <property type="evidence" value="ECO:0007669"/>
    <property type="project" value="TreeGrafter"/>
</dbReference>
<evidence type="ECO:0000256" key="4">
    <source>
        <dbReference type="ARBA" id="ARBA00023015"/>
    </source>
</evidence>
<dbReference type="Gene3D" id="1.10.10.2170">
    <property type="match status" value="1"/>
</dbReference>
<dbReference type="PROSITE" id="PS51011">
    <property type="entry name" value="ARID"/>
    <property type="match status" value="1"/>
</dbReference>
<evidence type="ECO:0000259" key="10">
    <source>
        <dbReference type="PROSITE" id="PS51011"/>
    </source>
</evidence>
<dbReference type="InterPro" id="IPR001606">
    <property type="entry name" value="ARID_dom"/>
</dbReference>
<dbReference type="InterPro" id="IPR036431">
    <property type="entry name" value="ARID_dom_sf"/>
</dbReference>
<feature type="region of interest" description="Disordered" evidence="9">
    <location>
        <begin position="284"/>
        <end position="386"/>
    </location>
</feature>
<evidence type="ECO:0000313" key="12">
    <source>
        <dbReference type="Proteomes" id="UP001148614"/>
    </source>
</evidence>
<keyword evidence="5" id="KW-0010">Activator</keyword>
<dbReference type="VEuPathDB" id="FungiDB:F4678DRAFT_24248"/>
<comment type="similarity">
    <text evidence="1 8">Belongs to the RAP1 family.</text>
</comment>
<dbReference type="Pfam" id="PF01388">
    <property type="entry name" value="ARID"/>
    <property type="match status" value="1"/>
</dbReference>